<protein>
    <recommendedName>
        <fullName evidence="5">SPOR domain-containing protein</fullName>
    </recommendedName>
</protein>
<keyword evidence="1" id="KW-0175">Coiled coil</keyword>
<accession>A0A0R3MKC1</accession>
<keyword evidence="4" id="KW-1185">Reference proteome</keyword>
<dbReference type="RefSeq" id="WP_057846200.1">
    <property type="nucleotide sequence ID" value="NZ_LLYA01000178.1"/>
</dbReference>
<feature type="region of interest" description="Disordered" evidence="2">
    <location>
        <begin position="379"/>
        <end position="438"/>
    </location>
</feature>
<dbReference type="OrthoDB" id="8256189at2"/>
<evidence type="ECO:0000256" key="2">
    <source>
        <dbReference type="SAM" id="MobiDB-lite"/>
    </source>
</evidence>
<feature type="region of interest" description="Disordered" evidence="2">
    <location>
        <begin position="126"/>
        <end position="203"/>
    </location>
</feature>
<evidence type="ECO:0008006" key="5">
    <source>
        <dbReference type="Google" id="ProtNLM"/>
    </source>
</evidence>
<comment type="caution">
    <text evidence="3">The sequence shown here is derived from an EMBL/GenBank/DDBJ whole genome shotgun (WGS) entry which is preliminary data.</text>
</comment>
<proteinExistence type="predicted"/>
<evidence type="ECO:0000313" key="3">
    <source>
        <dbReference type="EMBL" id="KRR20385.1"/>
    </source>
</evidence>
<organism evidence="3 4">
    <name type="scientific">Bradyrhizobium retamae</name>
    <dbReference type="NCBI Taxonomy" id="1300035"/>
    <lineage>
        <taxon>Bacteria</taxon>
        <taxon>Pseudomonadati</taxon>
        <taxon>Pseudomonadota</taxon>
        <taxon>Alphaproteobacteria</taxon>
        <taxon>Hyphomicrobiales</taxon>
        <taxon>Nitrobacteraceae</taxon>
        <taxon>Bradyrhizobium</taxon>
    </lineage>
</organism>
<gene>
    <name evidence="3" type="ORF">CQ13_32600</name>
</gene>
<feature type="compositionally biased region" description="Low complexity" evidence="2">
    <location>
        <begin position="126"/>
        <end position="166"/>
    </location>
</feature>
<feature type="coiled-coil region" evidence="1">
    <location>
        <begin position="69"/>
        <end position="103"/>
    </location>
</feature>
<dbReference type="EMBL" id="LLYA01000178">
    <property type="protein sequence ID" value="KRR20385.1"/>
    <property type="molecule type" value="Genomic_DNA"/>
</dbReference>
<dbReference type="AlphaFoldDB" id="A0A0R3MKC1"/>
<feature type="compositionally biased region" description="Polar residues" evidence="2">
    <location>
        <begin position="425"/>
        <end position="438"/>
    </location>
</feature>
<evidence type="ECO:0000256" key="1">
    <source>
        <dbReference type="SAM" id="Coils"/>
    </source>
</evidence>
<evidence type="ECO:0000313" key="4">
    <source>
        <dbReference type="Proteomes" id="UP000052023"/>
    </source>
</evidence>
<feature type="compositionally biased region" description="Basic and acidic residues" evidence="2">
    <location>
        <begin position="186"/>
        <end position="203"/>
    </location>
</feature>
<reference evidence="3 4" key="1">
    <citation type="submission" date="2014-03" db="EMBL/GenBank/DDBJ databases">
        <title>Bradyrhizobium valentinum sp. nov., isolated from effective nodules of Lupinus mariae-josephae, a lupine endemic of basic-lime soils in Eastern Spain.</title>
        <authorList>
            <person name="Duran D."/>
            <person name="Rey L."/>
            <person name="Navarro A."/>
            <person name="Busquets A."/>
            <person name="Imperial J."/>
            <person name="Ruiz-Argueso T."/>
        </authorList>
    </citation>
    <scope>NUCLEOTIDE SEQUENCE [LARGE SCALE GENOMIC DNA]</scope>
    <source>
        <strain evidence="3 4">Ro19</strain>
    </source>
</reference>
<sequence>MAKKPDHLADFEADDSGGVLSNLLADEDALDRRALWRLGSWGAGATAAVILAVMANQSSLGVKREQVAAADVTRQAQQIQLVARETQNEARRLAAAIDTLNGDRDRLYSRVASLEQGFESATGAIARQGSAQASPPAANAEPQAAQKPASPSVSPVATAPPAALVADKPAATAEAGPAPVSPAKTDAAKAEIAKPETAKAEMTKAEMTKAEMAKADSVTLEPAKPESAKPSPATPLMAAQSMMAPPDPAAGKLIELGKGPNPVIASPIPDVVASTPTDAEADDAAAPKVSLQRTEFGVDLGSANSVNGLRALWRGLLKSRSNAPLTALRPIIVVKEGTNGLGMQLRLVAGPLNDAGAAARICAILAENSRPCETAIFDGQRLSLNDPPPTAAKPGPRRRGIAKQSAATVVEEVAKKPEPPPEPTQTTFSSIFGKKNSQ</sequence>
<name>A0A0R3MKC1_9BRAD</name>
<dbReference type="Proteomes" id="UP000052023">
    <property type="component" value="Unassembled WGS sequence"/>
</dbReference>